<organism evidence="1 2">
    <name type="scientific">Candidatus Berkelbacteria bacterium Licking1014_7</name>
    <dbReference type="NCBI Taxonomy" id="2017147"/>
    <lineage>
        <taxon>Bacteria</taxon>
        <taxon>Candidatus Berkelbacteria</taxon>
    </lineage>
</organism>
<proteinExistence type="predicted"/>
<dbReference type="AlphaFoldDB" id="A0A554LKH4"/>
<gene>
    <name evidence="1" type="ORF">CEN89_130</name>
</gene>
<protein>
    <submittedName>
        <fullName evidence="1">Uncharacterized protein</fullName>
    </submittedName>
</protein>
<sequence length="105" mass="12102">MLIVSKIKQLNLTDLEIILATREIARFVVKITLEKNCNAISFKNAETASRSFLDELHMLSSRNDIDLIDIPDELKPLFDIIKKSHHDQKMYAPKIKVKLSDTFFA</sequence>
<name>A0A554LKH4_9BACT</name>
<evidence type="ECO:0000313" key="1">
    <source>
        <dbReference type="EMBL" id="TSC93347.1"/>
    </source>
</evidence>
<dbReference type="Proteomes" id="UP000315689">
    <property type="component" value="Unassembled WGS sequence"/>
</dbReference>
<accession>A0A554LKH4</accession>
<dbReference type="EMBL" id="VMGK01000003">
    <property type="protein sequence ID" value="TSC93347.1"/>
    <property type="molecule type" value="Genomic_DNA"/>
</dbReference>
<comment type="caution">
    <text evidence="1">The sequence shown here is derived from an EMBL/GenBank/DDBJ whole genome shotgun (WGS) entry which is preliminary data.</text>
</comment>
<evidence type="ECO:0000313" key="2">
    <source>
        <dbReference type="Proteomes" id="UP000315689"/>
    </source>
</evidence>
<reference evidence="1 2" key="1">
    <citation type="submission" date="2017-07" db="EMBL/GenBank/DDBJ databases">
        <title>Mechanisms for carbon and nitrogen cycling indicate functional differentiation within the Candidate Phyla Radiation.</title>
        <authorList>
            <person name="Danczak R.E."/>
            <person name="Johnston M.D."/>
            <person name="Kenah C."/>
            <person name="Slattery M."/>
            <person name="Wrighton K.C."/>
            <person name="Wilkins M.J."/>
        </authorList>
    </citation>
    <scope>NUCLEOTIDE SEQUENCE [LARGE SCALE GENOMIC DNA]</scope>
    <source>
        <strain evidence="1">Licking1014_7</strain>
    </source>
</reference>